<evidence type="ECO:0000256" key="1">
    <source>
        <dbReference type="SAM" id="MobiDB-lite"/>
    </source>
</evidence>
<proteinExistence type="predicted"/>
<feature type="region of interest" description="Disordered" evidence="1">
    <location>
        <begin position="55"/>
        <end position="86"/>
    </location>
</feature>
<name>A0A1X7V1E9_AMPQE</name>
<sequence>MIIIIMAQDVERGDKVWISNRQEQAQVQNQVAPRSYKVETDNNVVYQHNRRDLVTMPSSQDNETTESSTEPVVTPLRNTRITTKLD</sequence>
<evidence type="ECO:0000313" key="2">
    <source>
        <dbReference type="EnsemblMetazoa" id="Aqu2.1.33838_001"/>
    </source>
</evidence>
<feature type="compositionally biased region" description="Low complexity" evidence="1">
    <location>
        <begin position="65"/>
        <end position="75"/>
    </location>
</feature>
<feature type="compositionally biased region" description="Polar residues" evidence="1">
    <location>
        <begin position="76"/>
        <end position="86"/>
    </location>
</feature>
<dbReference type="EnsemblMetazoa" id="Aqu2.1.33838_001">
    <property type="protein sequence ID" value="Aqu2.1.33838_001"/>
    <property type="gene ID" value="Aqu2.1.33838"/>
</dbReference>
<protein>
    <submittedName>
        <fullName evidence="2">Uncharacterized protein</fullName>
    </submittedName>
</protein>
<organism evidence="2">
    <name type="scientific">Amphimedon queenslandica</name>
    <name type="common">Sponge</name>
    <dbReference type="NCBI Taxonomy" id="400682"/>
    <lineage>
        <taxon>Eukaryota</taxon>
        <taxon>Metazoa</taxon>
        <taxon>Porifera</taxon>
        <taxon>Demospongiae</taxon>
        <taxon>Heteroscleromorpha</taxon>
        <taxon>Haplosclerida</taxon>
        <taxon>Niphatidae</taxon>
        <taxon>Amphimedon</taxon>
    </lineage>
</organism>
<accession>A0A1X7V1E9</accession>
<dbReference type="InParanoid" id="A0A1X7V1E9"/>
<reference evidence="2" key="1">
    <citation type="submission" date="2017-05" db="UniProtKB">
        <authorList>
            <consortium name="EnsemblMetazoa"/>
        </authorList>
    </citation>
    <scope>IDENTIFICATION</scope>
</reference>
<dbReference type="AlphaFoldDB" id="A0A1X7V1E9"/>